<keyword evidence="1" id="KW-0812">Transmembrane</keyword>
<name>Q3LWH4_BIGNA</name>
<keyword evidence="2" id="KW-0542">Nucleomorph</keyword>
<evidence type="ECO:0000256" key="1">
    <source>
        <dbReference type="SAM" id="Phobius"/>
    </source>
</evidence>
<dbReference type="GeneID" id="5788332"/>
<dbReference type="Proteomes" id="UP000243425">
    <property type="component" value="Nucleomorph 1"/>
</dbReference>
<reference evidence="2 3" key="1">
    <citation type="journal article" date="2006" name="Proc. Natl. Acad. Sci. U.S.A.">
        <title>Complete nucleotide sequence of the chlorarachniophyte nucleomorph: nature's smallest nucleus.</title>
        <authorList>
            <person name="Gilson P.R."/>
            <person name="Su V."/>
            <person name="Slamovits C.H."/>
            <person name="Reith M.E."/>
            <person name="Keeling P.J."/>
            <person name="McFadden G.I."/>
        </authorList>
    </citation>
    <scope>NUCLEOTIDE SEQUENCE [LARGE SCALE GENOMIC DNA]</scope>
    <source>
        <strain evidence="3">CCMP621</strain>
    </source>
</reference>
<evidence type="ECO:0000313" key="2">
    <source>
        <dbReference type="EMBL" id="ABA27192.1"/>
    </source>
</evidence>
<protein>
    <submittedName>
        <fullName evidence="2">Uncharacterized protein</fullName>
    </submittedName>
</protein>
<sequence>MFAQSAECNEVYLLLVCYILPCLVVVYQISELLKIYSMFFILTYKNYLHFHTSMLSFITHGFNQFKNRKIDQSFLDSL</sequence>
<dbReference type="AlphaFoldDB" id="Q3LWH4"/>
<accession>Q3LWH4</accession>
<keyword evidence="1" id="KW-0472">Membrane</keyword>
<dbReference type="EMBL" id="DQ158856">
    <property type="protein sequence ID" value="ABA27192.1"/>
    <property type="molecule type" value="Genomic_DNA"/>
</dbReference>
<geneLocation type="nucleomorph" evidence="2"/>
<dbReference type="RefSeq" id="XP_001712804.1">
    <property type="nucleotide sequence ID" value="XM_001712752.1"/>
</dbReference>
<proteinExistence type="predicted"/>
<organism evidence="2 3">
    <name type="scientific">Bigelowiella natans</name>
    <name type="common">Pedinomonas minutissima</name>
    <name type="synonym">Chlorarachnion sp. (strain CCMP621)</name>
    <dbReference type="NCBI Taxonomy" id="227086"/>
    <lineage>
        <taxon>Eukaryota</taxon>
        <taxon>Sar</taxon>
        <taxon>Rhizaria</taxon>
        <taxon>Cercozoa</taxon>
        <taxon>Chlorarachniophyceae</taxon>
        <taxon>Bigelowiella</taxon>
    </lineage>
</organism>
<feature type="transmembrane region" description="Helical" evidence="1">
    <location>
        <begin position="12"/>
        <end position="29"/>
    </location>
</feature>
<evidence type="ECO:0000313" key="3">
    <source>
        <dbReference type="Proteomes" id="UP000243425"/>
    </source>
</evidence>
<keyword evidence="1" id="KW-1133">Transmembrane helix</keyword>